<keyword evidence="2" id="KW-1003">Cell membrane</keyword>
<reference evidence="8 9" key="1">
    <citation type="submission" date="2019-05" db="EMBL/GenBank/DDBJ databases">
        <authorList>
            <person name="Lee S.D."/>
        </authorList>
    </citation>
    <scope>NUCLEOTIDE SEQUENCE [LARGE SCALE GENOMIC DNA]</scope>
    <source>
        <strain evidence="8 9">C5-26</strain>
    </source>
</reference>
<dbReference type="InterPro" id="IPR002293">
    <property type="entry name" value="AA/rel_permease1"/>
</dbReference>
<feature type="region of interest" description="Disordered" evidence="6">
    <location>
        <begin position="70"/>
        <end position="90"/>
    </location>
</feature>
<dbReference type="Gene3D" id="1.20.1740.10">
    <property type="entry name" value="Amino acid/polyamine transporter I"/>
    <property type="match status" value="1"/>
</dbReference>
<comment type="subcellular location">
    <subcellularLocation>
        <location evidence="1">Cell membrane</location>
        <topology evidence="1">Multi-pass membrane protein</topology>
    </subcellularLocation>
</comment>
<evidence type="ECO:0000256" key="3">
    <source>
        <dbReference type="ARBA" id="ARBA00022692"/>
    </source>
</evidence>
<feature type="transmembrane region" description="Helical" evidence="7">
    <location>
        <begin position="284"/>
        <end position="303"/>
    </location>
</feature>
<feature type="transmembrane region" description="Helical" evidence="7">
    <location>
        <begin position="370"/>
        <end position="393"/>
    </location>
</feature>
<dbReference type="PIRSF" id="PIRSF006060">
    <property type="entry name" value="AA_transporter"/>
    <property type="match status" value="1"/>
</dbReference>
<dbReference type="InterPro" id="IPR050367">
    <property type="entry name" value="APC_superfamily"/>
</dbReference>
<dbReference type="EMBL" id="VCQV01000068">
    <property type="protein sequence ID" value="TWP32566.1"/>
    <property type="molecule type" value="Genomic_DNA"/>
</dbReference>
<evidence type="ECO:0000256" key="7">
    <source>
        <dbReference type="SAM" id="Phobius"/>
    </source>
</evidence>
<feature type="transmembrane region" description="Helical" evidence="7">
    <location>
        <begin position="465"/>
        <end position="484"/>
    </location>
</feature>
<proteinExistence type="predicted"/>
<feature type="transmembrane region" description="Helical" evidence="7">
    <location>
        <begin position="426"/>
        <end position="445"/>
    </location>
</feature>
<dbReference type="Proteomes" id="UP000320244">
    <property type="component" value="Unassembled WGS sequence"/>
</dbReference>
<feature type="transmembrane region" description="Helical" evidence="7">
    <location>
        <begin position="218"/>
        <end position="235"/>
    </location>
</feature>
<feature type="transmembrane region" description="Helical" evidence="7">
    <location>
        <begin position="491"/>
        <end position="510"/>
    </location>
</feature>
<evidence type="ECO:0000256" key="6">
    <source>
        <dbReference type="SAM" id="MobiDB-lite"/>
    </source>
</evidence>
<keyword evidence="4 7" id="KW-1133">Transmembrane helix</keyword>
<evidence type="ECO:0000256" key="4">
    <source>
        <dbReference type="ARBA" id="ARBA00022989"/>
    </source>
</evidence>
<feature type="transmembrane region" description="Helical" evidence="7">
    <location>
        <begin position="324"/>
        <end position="350"/>
    </location>
</feature>
<feature type="transmembrane region" description="Helical" evidence="7">
    <location>
        <begin position="522"/>
        <end position="540"/>
    </location>
</feature>
<dbReference type="OrthoDB" id="9762947at2"/>
<dbReference type="GO" id="GO:0005886">
    <property type="term" value="C:plasma membrane"/>
    <property type="evidence" value="ECO:0007669"/>
    <property type="project" value="UniProtKB-SubCell"/>
</dbReference>
<protein>
    <submittedName>
        <fullName evidence="8">APC family permease</fullName>
    </submittedName>
</protein>
<reference evidence="8 9" key="2">
    <citation type="submission" date="2019-08" db="EMBL/GenBank/DDBJ databases">
        <title>Jejuicoccus antrihumi gen. nov., sp. nov., a new member of the family Dermacoccaceae isolated from a cave.</title>
        <authorList>
            <person name="Schumann P."/>
            <person name="Kim I.S."/>
        </authorList>
    </citation>
    <scope>NUCLEOTIDE SEQUENCE [LARGE SCALE GENOMIC DNA]</scope>
    <source>
        <strain evidence="8 9">C5-26</strain>
    </source>
</reference>
<feature type="transmembrane region" description="Helical" evidence="7">
    <location>
        <begin position="242"/>
        <end position="264"/>
    </location>
</feature>
<evidence type="ECO:0000313" key="8">
    <source>
        <dbReference type="EMBL" id="TWP32566.1"/>
    </source>
</evidence>
<dbReference type="Pfam" id="PF13520">
    <property type="entry name" value="AA_permease_2"/>
    <property type="match status" value="1"/>
</dbReference>
<sequence>MYRGACPTAQCAVRMEGHPALRGIRNNGTGLCRIEQLPSTLRRVRLPGTQARIWVAFPGVPAHRGRNQRLERHMENPRNDTTASTGQSGGLRAGAMGLPGLIAVAVGGVAPEYSILLVGSVVGGIAGGATPAAFLIASIGMLAFGVVMASLSRHVAAAGGLYSFATKGLGRDVGYLTGWLYLGIGIIITPATFISTAFLIQNFFAAVLPHSSWLSSTWVWWAFILTALVLAAVHFGVRVSVVLLLSLTAIGVVSIVLMDFFILFQGGKSGIAWSALNPFDLHGASVESLLLGVGLAVTCMAGSEGGVFMAEEVRNPRKTVPKGVMGTMGLVVVFYLLTSLAITTGLGVHGTSHWGLLGAGVVQTLANQYMVSWFGSFLILVVALAGITGCLGFTNYMSRLIFEWGRDRHLPVVFARTHARFDTPTLAIVVLGIIGGVGYIISVLWKGGSAAGGLAAFSWMYEVDAVILALVYPIVAIAGAAVGYRTKASPWVTYVAPTLVVILIGISIKAQFFPFPASPLNVAVYAALGWLVCGGVLRFFTRGRTSSSEAFGEEIAAFEDAGGPGESRLPG</sequence>
<accession>A0A563DQU3</accession>
<dbReference type="PANTHER" id="PTHR42770:SF11">
    <property type="entry name" value="INNER MEMBRANE TRANSPORT PROTEIN YBAT"/>
    <property type="match status" value="1"/>
</dbReference>
<evidence type="ECO:0000256" key="2">
    <source>
        <dbReference type="ARBA" id="ARBA00022475"/>
    </source>
</evidence>
<evidence type="ECO:0000256" key="1">
    <source>
        <dbReference type="ARBA" id="ARBA00004651"/>
    </source>
</evidence>
<keyword evidence="9" id="KW-1185">Reference proteome</keyword>
<comment type="caution">
    <text evidence="8">The sequence shown here is derived from an EMBL/GenBank/DDBJ whole genome shotgun (WGS) entry which is preliminary data.</text>
</comment>
<keyword evidence="5 7" id="KW-0472">Membrane</keyword>
<gene>
    <name evidence="8" type="ORF">FGL98_23955</name>
</gene>
<dbReference type="GO" id="GO:0022857">
    <property type="term" value="F:transmembrane transporter activity"/>
    <property type="evidence" value="ECO:0007669"/>
    <property type="project" value="InterPro"/>
</dbReference>
<name>A0A563DQU3_9MICO</name>
<organism evidence="8 9">
    <name type="scientific">Leekyejoonella antrihumi</name>
    <dbReference type="NCBI Taxonomy" id="1660198"/>
    <lineage>
        <taxon>Bacteria</taxon>
        <taxon>Bacillati</taxon>
        <taxon>Actinomycetota</taxon>
        <taxon>Actinomycetes</taxon>
        <taxon>Micrococcales</taxon>
        <taxon>Dermacoccaceae</taxon>
        <taxon>Leekyejoonella</taxon>
    </lineage>
</organism>
<dbReference type="PANTHER" id="PTHR42770">
    <property type="entry name" value="AMINO ACID TRANSPORTER-RELATED"/>
    <property type="match status" value="1"/>
</dbReference>
<feature type="transmembrane region" description="Helical" evidence="7">
    <location>
        <begin position="173"/>
        <end position="198"/>
    </location>
</feature>
<dbReference type="AlphaFoldDB" id="A0A563DQU3"/>
<keyword evidence="3 7" id="KW-0812">Transmembrane</keyword>
<feature type="transmembrane region" description="Helical" evidence="7">
    <location>
        <begin position="132"/>
        <end position="152"/>
    </location>
</feature>
<evidence type="ECO:0000313" key="9">
    <source>
        <dbReference type="Proteomes" id="UP000320244"/>
    </source>
</evidence>
<evidence type="ECO:0000256" key="5">
    <source>
        <dbReference type="ARBA" id="ARBA00023136"/>
    </source>
</evidence>